<keyword evidence="2" id="KW-1185">Reference proteome</keyword>
<organism evidence="1 2">
    <name type="scientific">Gigaspora rosea</name>
    <dbReference type="NCBI Taxonomy" id="44941"/>
    <lineage>
        <taxon>Eukaryota</taxon>
        <taxon>Fungi</taxon>
        <taxon>Fungi incertae sedis</taxon>
        <taxon>Mucoromycota</taxon>
        <taxon>Glomeromycotina</taxon>
        <taxon>Glomeromycetes</taxon>
        <taxon>Diversisporales</taxon>
        <taxon>Gigasporaceae</taxon>
        <taxon>Gigaspora</taxon>
    </lineage>
</organism>
<gene>
    <name evidence="1" type="ORF">C2G38_2136650</name>
</gene>
<dbReference type="SUPFAM" id="SSF56112">
    <property type="entry name" value="Protein kinase-like (PK-like)"/>
    <property type="match status" value="1"/>
</dbReference>
<evidence type="ECO:0000313" key="1">
    <source>
        <dbReference type="EMBL" id="RIB29824.1"/>
    </source>
</evidence>
<dbReference type="EMBL" id="QKWP01000028">
    <property type="protein sequence ID" value="RIB29824.1"/>
    <property type="molecule type" value="Genomic_DNA"/>
</dbReference>
<dbReference type="AlphaFoldDB" id="A0A397W567"/>
<comment type="caution">
    <text evidence="1">The sequence shown here is derived from an EMBL/GenBank/DDBJ whole genome shotgun (WGS) entry which is preliminary data.</text>
</comment>
<dbReference type="Proteomes" id="UP000266673">
    <property type="component" value="Unassembled WGS sequence"/>
</dbReference>
<protein>
    <submittedName>
        <fullName evidence="1">Uncharacterized protein</fullName>
    </submittedName>
</protein>
<reference evidence="1 2" key="1">
    <citation type="submission" date="2018-06" db="EMBL/GenBank/DDBJ databases">
        <title>Comparative genomics reveals the genomic features of Rhizophagus irregularis, R. cerebriforme, R. diaphanum and Gigaspora rosea, and their symbiotic lifestyle signature.</title>
        <authorList>
            <person name="Morin E."/>
            <person name="San Clemente H."/>
            <person name="Chen E.C.H."/>
            <person name="De La Providencia I."/>
            <person name="Hainaut M."/>
            <person name="Kuo A."/>
            <person name="Kohler A."/>
            <person name="Murat C."/>
            <person name="Tang N."/>
            <person name="Roy S."/>
            <person name="Loubradou J."/>
            <person name="Henrissat B."/>
            <person name="Grigoriev I.V."/>
            <person name="Corradi N."/>
            <person name="Roux C."/>
            <person name="Martin F.M."/>
        </authorList>
    </citation>
    <scope>NUCLEOTIDE SEQUENCE [LARGE SCALE GENOMIC DNA]</scope>
    <source>
        <strain evidence="1 2">DAOM 194757</strain>
    </source>
</reference>
<sequence>MFVENIMMTHYMEPKIADLYFAKHVSEIVLDNKGHIPNHISNVINWSAPEMMQNNALYTQEREIFRRYSLQPSNSISDYKRHSLQLKSKGNLAPNLESVEEYTSYALKSPADFDSFMINQETWEVEKTKYREKVYDLMGRDEDANVDLAKLVDIARNNKFALRYREKPII</sequence>
<dbReference type="InterPro" id="IPR011009">
    <property type="entry name" value="Kinase-like_dom_sf"/>
</dbReference>
<evidence type="ECO:0000313" key="2">
    <source>
        <dbReference type="Proteomes" id="UP000266673"/>
    </source>
</evidence>
<proteinExistence type="predicted"/>
<name>A0A397W567_9GLOM</name>
<accession>A0A397W567</accession>